<protein>
    <submittedName>
        <fullName evidence="1">Uncharacterized protein</fullName>
    </submittedName>
</protein>
<evidence type="ECO:0000313" key="2">
    <source>
        <dbReference type="Proteomes" id="UP000559027"/>
    </source>
</evidence>
<evidence type="ECO:0000313" key="1">
    <source>
        <dbReference type="EMBL" id="KAF5347640.1"/>
    </source>
</evidence>
<keyword evidence="2" id="KW-1185">Reference proteome</keyword>
<reference evidence="1 2" key="1">
    <citation type="journal article" date="2020" name="ISME J.">
        <title>Uncovering the hidden diversity of litter-decomposition mechanisms in mushroom-forming fungi.</title>
        <authorList>
            <person name="Floudas D."/>
            <person name="Bentzer J."/>
            <person name="Ahren D."/>
            <person name="Johansson T."/>
            <person name="Persson P."/>
            <person name="Tunlid A."/>
        </authorList>
    </citation>
    <scope>NUCLEOTIDE SEQUENCE [LARGE SCALE GENOMIC DNA]</scope>
    <source>
        <strain evidence="1 2">CBS 146.42</strain>
    </source>
</reference>
<dbReference type="Proteomes" id="UP000559027">
    <property type="component" value="Unassembled WGS sequence"/>
</dbReference>
<comment type="caution">
    <text evidence="1">The sequence shown here is derived from an EMBL/GenBank/DDBJ whole genome shotgun (WGS) entry which is preliminary data.</text>
</comment>
<accession>A0A8H5CTM0</accession>
<dbReference type="EMBL" id="JAACJO010000024">
    <property type="protein sequence ID" value="KAF5347640.1"/>
    <property type="molecule type" value="Genomic_DNA"/>
</dbReference>
<name>A0A8H5CTM0_9AGAR</name>
<organism evidence="1 2">
    <name type="scientific">Leucocoprinus leucothites</name>
    <dbReference type="NCBI Taxonomy" id="201217"/>
    <lineage>
        <taxon>Eukaryota</taxon>
        <taxon>Fungi</taxon>
        <taxon>Dikarya</taxon>
        <taxon>Basidiomycota</taxon>
        <taxon>Agaricomycotina</taxon>
        <taxon>Agaricomycetes</taxon>
        <taxon>Agaricomycetidae</taxon>
        <taxon>Agaricales</taxon>
        <taxon>Agaricineae</taxon>
        <taxon>Agaricaceae</taxon>
        <taxon>Leucocoprinus</taxon>
    </lineage>
</organism>
<sequence>MGGSTKPNVLVENSVELIKQVEDLIQKLDSHLARIAGVPWEISSPHKDHWILIDKFMQAGFEVCVAFLLMSRRIVEYFSSPGRAISEDNPRSTSDIGVIDDMMSMATAFNSALLELHEDDTTLADISDSPLIQAGLYRDSIRSSCPLETATSLVNAVFSLDESWRLSLLPGNSDVLDSVREELVNLFREHTIRVRVSANDLWEYSQGAERSSSNPNDNFLKNLWHGDEAYLPDAQHAVDLLESYLNNPPWNFFYRLVDCLLGADAIYGLNHIQSSSLTVLIHDTPCKINTVASNYLRLLEQMRVAFSSTLVIEKGLRCIQTAGCYQLLQDPALTLSFMTQEQETIRSATHEARATVDSLLSFLKELQQCPDIKCQGDNSDTMQDDIPCTKCIINTLYDHFQSILRDVLGEKRLPWVKFKSTRTGMANLFPVVKKLVGEPRNERIYVFEQVLDELFPSVAISQPSSSESPAPNTTCDFQDQVTVWSCLVSRAHKPISIQSRTASSSRKVWQWRPCKAKKQAEFARNSRESRMRFEREKNGLKVDAASSVTGFVQAGARGHNGIGGGQLDWTF</sequence>
<dbReference type="AlphaFoldDB" id="A0A8H5CTM0"/>
<proteinExistence type="predicted"/>
<gene>
    <name evidence="1" type="ORF">D9756_010716</name>
</gene>